<dbReference type="SUPFAM" id="SSF50341">
    <property type="entry name" value="CheW-like"/>
    <property type="match status" value="1"/>
</dbReference>
<reference evidence="2" key="1">
    <citation type="submission" date="2016-10" db="EMBL/GenBank/DDBJ databases">
        <title>Sequence of Gallionella enrichment culture.</title>
        <authorList>
            <person name="Poehlein A."/>
            <person name="Muehling M."/>
            <person name="Daniel R."/>
        </authorList>
    </citation>
    <scope>NUCLEOTIDE SEQUENCE</scope>
</reference>
<gene>
    <name evidence="2" type="ORF">GALL_522020</name>
</gene>
<sequence length="102" mass="10760">MPLVRLASFTGAGYEEPGDRIQVVVHSNGERSVGLIVEEILDITDADLALLEEVNASGVIGSVIVGDRITDLVDVESAVLAADPNFYREIAAIDRSPLAIGV</sequence>
<evidence type="ECO:0000313" key="2">
    <source>
        <dbReference type="EMBL" id="OIQ66232.1"/>
    </source>
</evidence>
<proteinExistence type="predicted"/>
<name>A0A1J5P669_9ZZZZ</name>
<evidence type="ECO:0000259" key="1">
    <source>
        <dbReference type="PROSITE" id="PS50851"/>
    </source>
</evidence>
<feature type="domain" description="CheW-like" evidence="1">
    <location>
        <begin position="1"/>
        <end position="84"/>
    </location>
</feature>
<organism evidence="2">
    <name type="scientific">mine drainage metagenome</name>
    <dbReference type="NCBI Taxonomy" id="410659"/>
    <lineage>
        <taxon>unclassified sequences</taxon>
        <taxon>metagenomes</taxon>
        <taxon>ecological metagenomes</taxon>
    </lineage>
</organism>
<dbReference type="Gene3D" id="2.40.50.180">
    <property type="entry name" value="CheA-289, Domain 4"/>
    <property type="match status" value="1"/>
</dbReference>
<protein>
    <submittedName>
        <fullName evidence="2">CheW-like domain protein</fullName>
    </submittedName>
</protein>
<dbReference type="AlphaFoldDB" id="A0A1J5P669"/>
<dbReference type="InterPro" id="IPR002545">
    <property type="entry name" value="CheW-lke_dom"/>
</dbReference>
<dbReference type="Pfam" id="PF01584">
    <property type="entry name" value="CheW"/>
    <property type="match status" value="1"/>
</dbReference>
<dbReference type="PROSITE" id="PS50851">
    <property type="entry name" value="CHEW"/>
    <property type="match status" value="1"/>
</dbReference>
<dbReference type="GO" id="GO:0006935">
    <property type="term" value="P:chemotaxis"/>
    <property type="evidence" value="ECO:0007669"/>
    <property type="project" value="InterPro"/>
</dbReference>
<accession>A0A1J5P669</accession>
<comment type="caution">
    <text evidence="2">The sequence shown here is derived from an EMBL/GenBank/DDBJ whole genome shotgun (WGS) entry which is preliminary data.</text>
</comment>
<dbReference type="EMBL" id="MLJW01006745">
    <property type="protein sequence ID" value="OIQ66232.1"/>
    <property type="molecule type" value="Genomic_DNA"/>
</dbReference>
<dbReference type="InterPro" id="IPR036061">
    <property type="entry name" value="CheW-like_dom_sf"/>
</dbReference>
<dbReference type="GO" id="GO:0007165">
    <property type="term" value="P:signal transduction"/>
    <property type="evidence" value="ECO:0007669"/>
    <property type="project" value="InterPro"/>
</dbReference>